<sequence length="183" mass="17319">MGLLKVTLCTGAALAAALTPAAHAAGDGGVSVTPSTPVPGTDVTLRVTDCAERTAVAASPAFVADVRLSGGDGTLVGAGRVRSTLPAGTYDVEITCGVTDRTVPLTVAGRSTAPAPARPSAPASPARDAEPGGGGAVHPSAADAGRARTAGPGAGHTTTGLVLAGAAAVAVALGGARRGREAG</sequence>
<feature type="signal peptide" evidence="2">
    <location>
        <begin position="1"/>
        <end position="24"/>
    </location>
</feature>
<gene>
    <name evidence="3" type="ORF">GCM10010421_01160</name>
</gene>
<accession>A0ABN3J1I8</accession>
<dbReference type="RefSeq" id="WP_344599321.1">
    <property type="nucleotide sequence ID" value="NZ_BAAATK010000001.1"/>
</dbReference>
<feature type="chain" id="PRO_5045508059" description="Secreted protein" evidence="2">
    <location>
        <begin position="25"/>
        <end position="183"/>
    </location>
</feature>
<evidence type="ECO:0000256" key="2">
    <source>
        <dbReference type="SAM" id="SignalP"/>
    </source>
</evidence>
<organism evidence="3 4">
    <name type="scientific">Streptomyces glaucus</name>
    <dbReference type="NCBI Taxonomy" id="284029"/>
    <lineage>
        <taxon>Bacteria</taxon>
        <taxon>Bacillati</taxon>
        <taxon>Actinomycetota</taxon>
        <taxon>Actinomycetes</taxon>
        <taxon>Kitasatosporales</taxon>
        <taxon>Streptomycetaceae</taxon>
        <taxon>Streptomyces</taxon>
    </lineage>
</organism>
<feature type="region of interest" description="Disordered" evidence="1">
    <location>
        <begin position="107"/>
        <end position="156"/>
    </location>
</feature>
<name>A0ABN3J1I8_9ACTN</name>
<evidence type="ECO:0008006" key="5">
    <source>
        <dbReference type="Google" id="ProtNLM"/>
    </source>
</evidence>
<dbReference type="Proteomes" id="UP001500460">
    <property type="component" value="Unassembled WGS sequence"/>
</dbReference>
<evidence type="ECO:0000313" key="4">
    <source>
        <dbReference type="Proteomes" id="UP001500460"/>
    </source>
</evidence>
<comment type="caution">
    <text evidence="3">The sequence shown here is derived from an EMBL/GenBank/DDBJ whole genome shotgun (WGS) entry which is preliminary data.</text>
</comment>
<dbReference type="EMBL" id="BAAATK010000001">
    <property type="protein sequence ID" value="GAA2419914.1"/>
    <property type="molecule type" value="Genomic_DNA"/>
</dbReference>
<keyword evidence="4" id="KW-1185">Reference proteome</keyword>
<proteinExistence type="predicted"/>
<evidence type="ECO:0000256" key="1">
    <source>
        <dbReference type="SAM" id="MobiDB-lite"/>
    </source>
</evidence>
<evidence type="ECO:0000313" key="3">
    <source>
        <dbReference type="EMBL" id="GAA2419914.1"/>
    </source>
</evidence>
<feature type="compositionally biased region" description="Low complexity" evidence="1">
    <location>
        <begin position="141"/>
        <end position="156"/>
    </location>
</feature>
<keyword evidence="2" id="KW-0732">Signal</keyword>
<feature type="compositionally biased region" description="Low complexity" evidence="1">
    <location>
        <begin position="108"/>
        <end position="126"/>
    </location>
</feature>
<reference evidence="3 4" key="1">
    <citation type="journal article" date="2019" name="Int. J. Syst. Evol. Microbiol.">
        <title>The Global Catalogue of Microorganisms (GCM) 10K type strain sequencing project: providing services to taxonomists for standard genome sequencing and annotation.</title>
        <authorList>
            <consortium name="The Broad Institute Genomics Platform"/>
            <consortium name="The Broad Institute Genome Sequencing Center for Infectious Disease"/>
            <person name="Wu L."/>
            <person name="Ma J."/>
        </authorList>
    </citation>
    <scope>NUCLEOTIDE SEQUENCE [LARGE SCALE GENOMIC DNA]</scope>
    <source>
        <strain evidence="3 4">JCM 6922</strain>
    </source>
</reference>
<protein>
    <recommendedName>
        <fullName evidence="5">Secreted protein</fullName>
    </recommendedName>
</protein>